<dbReference type="GO" id="GO:0072686">
    <property type="term" value="C:mitotic spindle"/>
    <property type="evidence" value="ECO:0007669"/>
    <property type="project" value="TreeGrafter"/>
</dbReference>
<feature type="compositionally biased region" description="Basic residues" evidence="1">
    <location>
        <begin position="1119"/>
        <end position="1133"/>
    </location>
</feature>
<feature type="compositionally biased region" description="Basic residues" evidence="1">
    <location>
        <begin position="1621"/>
        <end position="1636"/>
    </location>
</feature>
<feature type="region of interest" description="Disordered" evidence="1">
    <location>
        <begin position="1106"/>
        <end position="1149"/>
    </location>
</feature>
<reference evidence="2" key="2">
    <citation type="submission" date="2025-09" db="UniProtKB">
        <authorList>
            <consortium name="Ensembl"/>
        </authorList>
    </citation>
    <scope>IDENTIFICATION</scope>
</reference>
<dbReference type="Pfam" id="PF13424">
    <property type="entry name" value="TPR_12"/>
    <property type="match status" value="1"/>
</dbReference>
<evidence type="ECO:0000256" key="1">
    <source>
        <dbReference type="SAM" id="MobiDB-lite"/>
    </source>
</evidence>
<feature type="compositionally biased region" description="Polar residues" evidence="1">
    <location>
        <begin position="1350"/>
        <end position="1363"/>
    </location>
</feature>
<organism evidence="2 3">
    <name type="scientific">Geospiza parvula</name>
    <name type="common">Small tree-finch</name>
    <name type="synonym">Camarhynchus parvulus</name>
    <dbReference type="NCBI Taxonomy" id="87175"/>
    <lineage>
        <taxon>Eukaryota</taxon>
        <taxon>Metazoa</taxon>
        <taxon>Chordata</taxon>
        <taxon>Craniata</taxon>
        <taxon>Vertebrata</taxon>
        <taxon>Euteleostomi</taxon>
        <taxon>Archelosauria</taxon>
        <taxon>Archosauria</taxon>
        <taxon>Dinosauria</taxon>
        <taxon>Saurischia</taxon>
        <taxon>Theropoda</taxon>
        <taxon>Coelurosauria</taxon>
        <taxon>Aves</taxon>
        <taxon>Neognathae</taxon>
        <taxon>Neoaves</taxon>
        <taxon>Telluraves</taxon>
        <taxon>Australaves</taxon>
        <taxon>Passeriformes</taxon>
        <taxon>Thraupidae</taxon>
        <taxon>Camarhynchus</taxon>
    </lineage>
</organism>
<proteinExistence type="predicted"/>
<feature type="region of interest" description="Disordered" evidence="1">
    <location>
        <begin position="647"/>
        <end position="672"/>
    </location>
</feature>
<dbReference type="Ensembl" id="ENSCPVT00000022394.2">
    <property type="protein sequence ID" value="ENSCPVP00000021439.2"/>
    <property type="gene ID" value="ENSCPVG00000015469.2"/>
</dbReference>
<accession>A0A8C3NL27</accession>
<dbReference type="GO" id="GO:0005634">
    <property type="term" value="C:nucleus"/>
    <property type="evidence" value="ECO:0007669"/>
    <property type="project" value="InterPro"/>
</dbReference>
<feature type="compositionally biased region" description="Basic and acidic residues" evidence="1">
    <location>
        <begin position="1690"/>
        <end position="1737"/>
    </location>
</feature>
<feature type="region of interest" description="Disordered" evidence="1">
    <location>
        <begin position="1265"/>
        <end position="1431"/>
    </location>
</feature>
<dbReference type="PANTHER" id="PTHR12792:SF0">
    <property type="entry name" value="SEPARIN"/>
    <property type="match status" value="1"/>
</dbReference>
<feature type="compositionally biased region" description="Basic and acidic residues" evidence="1">
    <location>
        <begin position="1369"/>
        <end position="1385"/>
    </location>
</feature>
<name>A0A8C3NL27_GEOPR</name>
<feature type="compositionally biased region" description="Basic and acidic residues" evidence="1">
    <location>
        <begin position="1"/>
        <end position="16"/>
    </location>
</feature>
<protein>
    <submittedName>
        <fullName evidence="2">Uncharacterized protein</fullName>
    </submittedName>
</protein>
<feature type="region of interest" description="Disordered" evidence="1">
    <location>
        <begin position="753"/>
        <end position="780"/>
    </location>
</feature>
<dbReference type="GO" id="GO:0005813">
    <property type="term" value="C:centrosome"/>
    <property type="evidence" value="ECO:0007669"/>
    <property type="project" value="TreeGrafter"/>
</dbReference>
<dbReference type="GO" id="GO:0006508">
    <property type="term" value="P:proteolysis"/>
    <property type="evidence" value="ECO:0007669"/>
    <property type="project" value="InterPro"/>
</dbReference>
<dbReference type="GO" id="GO:0005737">
    <property type="term" value="C:cytoplasm"/>
    <property type="evidence" value="ECO:0007669"/>
    <property type="project" value="TreeGrafter"/>
</dbReference>
<dbReference type="InterPro" id="IPR005314">
    <property type="entry name" value="Peptidase_C50"/>
</dbReference>
<reference evidence="2" key="1">
    <citation type="submission" date="2025-08" db="UniProtKB">
        <authorList>
            <consortium name="Ensembl"/>
        </authorList>
    </citation>
    <scope>IDENTIFICATION</scope>
</reference>
<dbReference type="GO" id="GO:0004197">
    <property type="term" value="F:cysteine-type endopeptidase activity"/>
    <property type="evidence" value="ECO:0007669"/>
    <property type="project" value="InterPro"/>
</dbReference>
<feature type="compositionally biased region" description="Basic and acidic residues" evidence="1">
    <location>
        <begin position="1787"/>
        <end position="1807"/>
    </location>
</feature>
<feature type="compositionally biased region" description="Basic and acidic residues" evidence="1">
    <location>
        <begin position="1745"/>
        <end position="1780"/>
    </location>
</feature>
<feature type="compositionally biased region" description="Polar residues" evidence="1">
    <location>
        <begin position="1387"/>
        <end position="1399"/>
    </location>
</feature>
<dbReference type="Proteomes" id="UP000694382">
    <property type="component" value="Unassembled WGS sequence"/>
</dbReference>
<keyword evidence="3" id="KW-1185">Reference proteome</keyword>
<sequence>MAGKDEKDGKDGKDGSTDSWAGIEERLEKIRESLRTPSAPVSRRVRACDRALRSCAAELARPGGHAAHGSRLLALALEAAQLYLSLQPEPPELYLEKILFHVLRNAAAWVGPQTWSVAELLRARLRRCHRRHSDWAAVTSSAFGVLWKAAATLAGPERPREEGRAVLTARIRALRFLLLLESQDGQFSPREPFQPPFFTSQTAQHAAAAAALYEAQRAPCPLFLAKQLQELLLDTLRDESPKPPGLQDSLCFLELTLERCRHLCKARRPRDALEALEESRTFLGAGNSLGPPLELLEAGIQLSRALLAKGVGAVGPALRRAAAALAAECSGRVLRALLESSQFVLAQLGEVLRRSRELPLGLQELPGICGFCQGHGQALRRLLAQVPPDSIREQVMVKQLLFQGLQLFSNAIHEIFQRSQPSEWPELSQVTTSCVQSVTWMLEGLEGLPEAERGKFLDVTAVVTSRLGQALQSRNVPEAAGAVCEPLCQAVLADHGYSWPGVTPERLHRCFRLQVESWRCRGRPERALDMLAQWLLALGTHPQGLGTHPRGLGTHSQPGSLVAELVTLWARIKTEAAKQGAEELRLRTLRDALESQSRSHCQPLCGDTLLLLLLAELQAYKSLRGPTGPERYNVLCDLLGLWDPEGAWDPPGTRDPGGSRDPPGMPDPGRSLPRAVALLELGQLLCSHSFSAHTDCSALDAIQESLRLLESLSRNSQTCNSQIRDQLLDEHAQALLWLHICTLEALLEKSVARERRGRGRAPEPGWDQEPEGERPGAPDGIRCSLSSDSALSKPLDEAFSLWKKLLEDPGVPCVRSPEQTLSSLQLLAALYRLQHKPIQALESFLLLLSLCRRLGDHSGTANALCQISRILLQLESPAQAQVFLEELELCLEEDEGTEDSRLLLRHSRLLLRSHLCCLQKKADQGVALLLEALKEPQAQRATRGWYLAQAQGLQVAAAFLELPPAHLEAPLRELIRQQGWSSPKVALLEAQKLLRSVLVSLMGSEVLGSARSRPPEEPGPDCGPALVQKWQVLGDALGCCQRLVTLLGRCEVLCRARAFCSEGLSMAGHLQAARWCTWFLVLQSQLELQQGELELSQSHLQHAQFLLQPQTEPKPRREPRQRRAKIQLRKGHLERRNPLDPIPDPIPGGEEDEEFLKGPCLALVAPTALPEQPDALTASPELKGRKAWKSLEFLSHPSGCPCSFCRDPALVALGLRWLLAQARTWLVAGEVAPGLALVRRVLPRCASAGTRLARELWGRVQGLGLGDISRDRGAPPGSGDMVRDGDRNLSDPSGNGDVIRDKRIAGDGDGNQQDPSGNGDISRDGDRSLQGHSGNGDTIRDKRIPGDGGRNQQNPSRNKNPSGNGVIIRDGDNPGDRDILGDRGLQDVSSNGDTISNGDTPGDRDPSGNGDTIRVGDTIGDRDPPGDSTLGPLAELVATGYSTLALQSLASPSQCPPIWDEELERGLTLLGSQSPPVAGLGVAVATLLLAKAVATLGRVATALGRSMDDVLAQAWTPRPPPTPNPSKPQKTPKAPPKTGPQKAKAPKAKAGKTPKVKPPKFGDVFALGDSDPEVPPIVLRPGGPCTPHPKSGVPPKALLGGPRTPFTIFSEEPSPPGGSSRLRRAPKIPGRVKSRIRVTFSDSDPEEPQIPPDPPKTTQKSSCAKRRVQSQKSPGNSPGIGARPRRGRPRKELGTPKKREKRGINHVENVEKKENDIPQTALEKRERRGNPKVENVEKTGNPKMENVEEKEKGKPKKTLEKKENRAPRRAGGPREKKERGNPQSGILEEKRNWEFSGIEERDPLRAVEEEEEEEEEMSFELPPLPPGGASKEIPGTGDKGDPPNPEGSQPSAQPGDPSLDTVPSGDPSLTTVPSVPSGDRSLDTDPSLAAVRSLLAEALAWVGHFPPGSVYAQLCQLLALALGDRDPLATAGLLAESLGVTMRHQLLAIVHARARKKRKAAAAAGGDISDQLRGLSLDSQDSLNSLNSQDSQSHLAELEGLFQFSSAGLGLVERDRFREQLQKIPSGVTVCQLSLVSATPGALGDTLLLTRLERSQEPVSVRIATERCQAPLSGILQEFERIQQEQREANACTERREWWERRSRLDLRMQSLIQSLDSEVLGCWRGLLLPRDPENSPLDEQELSQLLQELQECGWERPEPTLLRVLLAVLSPADVRSLAAALCPARPLRARLLLDEALERRREGPGGSAGSLVLLLDRHLQRLPWESSGTLRNVPVTRLPGLHFLLRYGLARRTLGTLGTHTWDWGHLGTGTHTWDWGHTPGDR</sequence>
<feature type="compositionally biased region" description="Acidic residues" evidence="1">
    <location>
        <begin position="1808"/>
        <end position="1818"/>
    </location>
</feature>
<feature type="region of interest" description="Disordered" evidence="1">
    <location>
        <begin position="1"/>
        <end position="21"/>
    </location>
</feature>
<feature type="region of interest" description="Disordered" evidence="1">
    <location>
        <begin position="1513"/>
        <end position="1884"/>
    </location>
</feature>
<feature type="compositionally biased region" description="Pro residues" evidence="1">
    <location>
        <begin position="1517"/>
        <end position="1526"/>
    </location>
</feature>
<dbReference type="PANTHER" id="PTHR12792">
    <property type="entry name" value="EXTRA SPINDLE POLES 1-RELATED"/>
    <property type="match status" value="1"/>
</dbReference>
<dbReference type="Gene3D" id="1.25.40.10">
    <property type="entry name" value="Tetratricopeptide repeat domain"/>
    <property type="match status" value="1"/>
</dbReference>
<evidence type="ECO:0000313" key="2">
    <source>
        <dbReference type="Ensembl" id="ENSCPVP00000021439.2"/>
    </source>
</evidence>
<accession>A0A8U8BKY2</accession>
<dbReference type="InterPro" id="IPR011990">
    <property type="entry name" value="TPR-like_helical_dom_sf"/>
</dbReference>
<feature type="compositionally biased region" description="Basic residues" evidence="1">
    <location>
        <begin position="1544"/>
        <end position="1558"/>
    </location>
</feature>
<evidence type="ECO:0000313" key="3">
    <source>
        <dbReference type="Proteomes" id="UP000694382"/>
    </source>
</evidence>
<dbReference type="Pfam" id="PF03568">
    <property type="entry name" value="Separin_C"/>
    <property type="match status" value="1"/>
</dbReference>
<dbReference type="GO" id="GO:0051307">
    <property type="term" value="P:meiotic chromosome separation"/>
    <property type="evidence" value="ECO:0007669"/>
    <property type="project" value="TreeGrafter"/>
</dbReference>